<feature type="non-terminal residue" evidence="1">
    <location>
        <position position="1"/>
    </location>
</feature>
<feature type="non-terminal residue" evidence="1">
    <location>
        <position position="40"/>
    </location>
</feature>
<gene>
    <name evidence="1" type="ORF">GMARGA_LOCUS40872</name>
</gene>
<dbReference type="Proteomes" id="UP000789901">
    <property type="component" value="Unassembled WGS sequence"/>
</dbReference>
<protein>
    <submittedName>
        <fullName evidence="1">19745_t:CDS:1</fullName>
    </submittedName>
</protein>
<reference evidence="1 2" key="1">
    <citation type="submission" date="2021-06" db="EMBL/GenBank/DDBJ databases">
        <authorList>
            <person name="Kallberg Y."/>
            <person name="Tangrot J."/>
            <person name="Rosling A."/>
        </authorList>
    </citation>
    <scope>NUCLEOTIDE SEQUENCE [LARGE SCALE GENOMIC DNA]</scope>
    <source>
        <strain evidence="1 2">120-4 pot B 10/14</strain>
    </source>
</reference>
<sequence length="40" mass="4619">PKLAMLWAIVSHRPIFTNFNFKQTVLTQPTDHSASDKSYQ</sequence>
<accession>A0ABN7XB29</accession>
<keyword evidence="2" id="KW-1185">Reference proteome</keyword>
<dbReference type="EMBL" id="CAJVQB010107380">
    <property type="protein sequence ID" value="CAG8851693.1"/>
    <property type="molecule type" value="Genomic_DNA"/>
</dbReference>
<name>A0ABN7XB29_GIGMA</name>
<proteinExistence type="predicted"/>
<organism evidence="1 2">
    <name type="scientific">Gigaspora margarita</name>
    <dbReference type="NCBI Taxonomy" id="4874"/>
    <lineage>
        <taxon>Eukaryota</taxon>
        <taxon>Fungi</taxon>
        <taxon>Fungi incertae sedis</taxon>
        <taxon>Mucoromycota</taxon>
        <taxon>Glomeromycotina</taxon>
        <taxon>Glomeromycetes</taxon>
        <taxon>Diversisporales</taxon>
        <taxon>Gigasporaceae</taxon>
        <taxon>Gigaspora</taxon>
    </lineage>
</organism>
<evidence type="ECO:0000313" key="2">
    <source>
        <dbReference type="Proteomes" id="UP000789901"/>
    </source>
</evidence>
<comment type="caution">
    <text evidence="1">The sequence shown here is derived from an EMBL/GenBank/DDBJ whole genome shotgun (WGS) entry which is preliminary data.</text>
</comment>
<evidence type="ECO:0000313" key="1">
    <source>
        <dbReference type="EMBL" id="CAG8851693.1"/>
    </source>
</evidence>